<dbReference type="GO" id="GO:0016491">
    <property type="term" value="F:oxidoreductase activity"/>
    <property type="evidence" value="ECO:0007669"/>
    <property type="project" value="UniProtKB-KW"/>
</dbReference>
<organism evidence="6 7">
    <name type="scientific">Cucurbitaria berberidis CBS 394.84</name>
    <dbReference type="NCBI Taxonomy" id="1168544"/>
    <lineage>
        <taxon>Eukaryota</taxon>
        <taxon>Fungi</taxon>
        <taxon>Dikarya</taxon>
        <taxon>Ascomycota</taxon>
        <taxon>Pezizomycotina</taxon>
        <taxon>Dothideomycetes</taxon>
        <taxon>Pleosporomycetidae</taxon>
        <taxon>Pleosporales</taxon>
        <taxon>Pleosporineae</taxon>
        <taxon>Cucurbitariaceae</taxon>
        <taxon>Cucurbitaria</taxon>
    </lineage>
</organism>
<evidence type="ECO:0000256" key="1">
    <source>
        <dbReference type="ARBA" id="ARBA00005466"/>
    </source>
</evidence>
<keyword evidence="7" id="KW-1185">Reference proteome</keyword>
<sequence>SQTCWERPRCVIQPTKALQVSQAMKIISFLRIPFAVRSGGHSPNPGWAGIDSGILIDLSRMNSMSISKDAKTFTVGPGARWGKVYEYLDPYNVTAVGGRVAQVGVGGLLLGGGISYWTGEFGLATDKVANFEVVLADGSIVNANAQQRSDLFWALKGGGPNFGIVTKFDLHTIPIKNIWYQLNVHSVDQAPALLEAFAEWQKSPDNKGSVAMVISLTSIVVGLIYSRPVEKPETFEAFYKITPLATVVPSTIGTVQKLNLLGGSSSSAAPAPRHDYRGASSKIDADLYKSVYNVWKGEATAAHAATGANMTFVLQHIPKNVVDQGNSNGGNTLGLEPISQQWWTTLVDWTDAKNDDVARSVGIATTKKWKELSTARNLQIPFLYMNDASRDQSPLDTYPATNIQRMKTIAAKYDPLRVFQTLQNDGFLLSKVKQ</sequence>
<feature type="domain" description="FAD-binding PCMH-type" evidence="5">
    <location>
        <begin position="4"/>
        <end position="175"/>
    </location>
</feature>
<dbReference type="GeneID" id="63845441"/>
<evidence type="ECO:0000256" key="3">
    <source>
        <dbReference type="ARBA" id="ARBA00022827"/>
    </source>
</evidence>
<dbReference type="GO" id="GO:0071949">
    <property type="term" value="F:FAD binding"/>
    <property type="evidence" value="ECO:0007669"/>
    <property type="project" value="InterPro"/>
</dbReference>
<evidence type="ECO:0000256" key="2">
    <source>
        <dbReference type="ARBA" id="ARBA00022630"/>
    </source>
</evidence>
<dbReference type="EMBL" id="ML976615">
    <property type="protein sequence ID" value="KAF1846872.1"/>
    <property type="molecule type" value="Genomic_DNA"/>
</dbReference>
<dbReference type="Proteomes" id="UP000800039">
    <property type="component" value="Unassembled WGS sequence"/>
</dbReference>
<dbReference type="PANTHER" id="PTHR42973:SF54">
    <property type="entry name" value="FAD-BINDING PCMH-TYPE DOMAIN-CONTAINING PROTEIN"/>
    <property type="match status" value="1"/>
</dbReference>
<evidence type="ECO:0000256" key="4">
    <source>
        <dbReference type="ARBA" id="ARBA00023002"/>
    </source>
</evidence>
<reference evidence="6" key="1">
    <citation type="submission" date="2020-01" db="EMBL/GenBank/DDBJ databases">
        <authorList>
            <consortium name="DOE Joint Genome Institute"/>
            <person name="Haridas S."/>
            <person name="Albert R."/>
            <person name="Binder M."/>
            <person name="Bloem J."/>
            <person name="Labutti K."/>
            <person name="Salamov A."/>
            <person name="Andreopoulos B."/>
            <person name="Baker S.E."/>
            <person name="Barry K."/>
            <person name="Bills G."/>
            <person name="Bluhm B.H."/>
            <person name="Cannon C."/>
            <person name="Castanera R."/>
            <person name="Culley D.E."/>
            <person name="Daum C."/>
            <person name="Ezra D."/>
            <person name="Gonzalez J.B."/>
            <person name="Henrissat B."/>
            <person name="Kuo A."/>
            <person name="Liang C."/>
            <person name="Lipzen A."/>
            <person name="Lutzoni F."/>
            <person name="Magnuson J."/>
            <person name="Mondo S."/>
            <person name="Nolan M."/>
            <person name="Ohm R."/>
            <person name="Pangilinan J."/>
            <person name="Park H.-J."/>
            <person name="Ramirez L."/>
            <person name="Alfaro M."/>
            <person name="Sun H."/>
            <person name="Tritt A."/>
            <person name="Yoshinaga Y."/>
            <person name="Zwiers L.-H."/>
            <person name="Turgeon B.G."/>
            <person name="Goodwin S.B."/>
            <person name="Spatafora J.W."/>
            <person name="Crous P.W."/>
            <person name="Grigoriev I.V."/>
        </authorList>
    </citation>
    <scope>NUCLEOTIDE SEQUENCE</scope>
    <source>
        <strain evidence="6">CBS 394.84</strain>
    </source>
</reference>
<dbReference type="PROSITE" id="PS51387">
    <property type="entry name" value="FAD_PCMH"/>
    <property type="match status" value="1"/>
</dbReference>
<protein>
    <submittedName>
        <fullName evidence="6">FAD-binding domain-containing protein</fullName>
    </submittedName>
</protein>
<dbReference type="SUPFAM" id="SSF56176">
    <property type="entry name" value="FAD-binding/transporter-associated domain-like"/>
    <property type="match status" value="1"/>
</dbReference>
<dbReference type="InterPro" id="IPR050416">
    <property type="entry name" value="FAD-linked_Oxidoreductase"/>
</dbReference>
<gene>
    <name evidence="6" type="ORF">K460DRAFT_277609</name>
</gene>
<comment type="caution">
    <text evidence="6">The sequence shown here is derived from an EMBL/GenBank/DDBJ whole genome shotgun (WGS) entry which is preliminary data.</text>
</comment>
<evidence type="ECO:0000313" key="6">
    <source>
        <dbReference type="EMBL" id="KAF1846872.1"/>
    </source>
</evidence>
<dbReference type="InterPro" id="IPR036318">
    <property type="entry name" value="FAD-bd_PCMH-like_sf"/>
</dbReference>
<evidence type="ECO:0000313" key="7">
    <source>
        <dbReference type="Proteomes" id="UP000800039"/>
    </source>
</evidence>
<dbReference type="InterPro" id="IPR016166">
    <property type="entry name" value="FAD-bd_PCMH"/>
</dbReference>
<comment type="similarity">
    <text evidence="1">Belongs to the oxygen-dependent FAD-linked oxidoreductase family.</text>
</comment>
<feature type="non-terminal residue" evidence="6">
    <location>
        <position position="1"/>
    </location>
</feature>
<dbReference type="AlphaFoldDB" id="A0A9P4GJP2"/>
<keyword evidence="4" id="KW-0560">Oxidoreductase</keyword>
<dbReference type="PANTHER" id="PTHR42973">
    <property type="entry name" value="BINDING OXIDOREDUCTASE, PUTATIVE (AFU_ORTHOLOGUE AFUA_1G17690)-RELATED"/>
    <property type="match status" value="1"/>
</dbReference>
<dbReference type="Gene3D" id="3.30.465.10">
    <property type="match status" value="1"/>
</dbReference>
<dbReference type="InterPro" id="IPR006094">
    <property type="entry name" value="Oxid_FAD_bind_N"/>
</dbReference>
<keyword evidence="3" id="KW-0274">FAD</keyword>
<proteinExistence type="inferred from homology"/>
<keyword evidence="2" id="KW-0285">Flavoprotein</keyword>
<evidence type="ECO:0000259" key="5">
    <source>
        <dbReference type="PROSITE" id="PS51387"/>
    </source>
</evidence>
<dbReference type="RefSeq" id="XP_040789435.1">
    <property type="nucleotide sequence ID" value="XM_040928188.1"/>
</dbReference>
<name>A0A9P4GJP2_9PLEO</name>
<dbReference type="OrthoDB" id="2151789at2759"/>
<accession>A0A9P4GJP2</accession>
<dbReference type="Pfam" id="PF01565">
    <property type="entry name" value="FAD_binding_4"/>
    <property type="match status" value="1"/>
</dbReference>
<dbReference type="InterPro" id="IPR016169">
    <property type="entry name" value="FAD-bd_PCMH_sub2"/>
</dbReference>